<evidence type="ECO:0000313" key="2">
    <source>
        <dbReference type="EMBL" id="KZP18598.1"/>
    </source>
</evidence>
<organism evidence="2 3">
    <name type="scientific">Athelia psychrophila</name>
    <dbReference type="NCBI Taxonomy" id="1759441"/>
    <lineage>
        <taxon>Eukaryota</taxon>
        <taxon>Fungi</taxon>
        <taxon>Dikarya</taxon>
        <taxon>Basidiomycota</taxon>
        <taxon>Agaricomycotina</taxon>
        <taxon>Agaricomycetes</taxon>
        <taxon>Agaricomycetidae</taxon>
        <taxon>Atheliales</taxon>
        <taxon>Atheliaceae</taxon>
        <taxon>Athelia</taxon>
    </lineage>
</organism>
<evidence type="ECO:0000256" key="1">
    <source>
        <dbReference type="SAM" id="MobiDB-lite"/>
    </source>
</evidence>
<dbReference type="EMBL" id="KV417571">
    <property type="protein sequence ID" value="KZP18598.1"/>
    <property type="molecule type" value="Genomic_DNA"/>
</dbReference>
<name>A0A166H8U6_9AGAM</name>
<keyword evidence="3" id="KW-1185">Reference proteome</keyword>
<feature type="compositionally biased region" description="Pro residues" evidence="1">
    <location>
        <begin position="24"/>
        <end position="40"/>
    </location>
</feature>
<feature type="region of interest" description="Disordered" evidence="1">
    <location>
        <begin position="1"/>
        <end position="68"/>
    </location>
</feature>
<evidence type="ECO:0000313" key="3">
    <source>
        <dbReference type="Proteomes" id="UP000076532"/>
    </source>
</evidence>
<accession>A0A166H8U6</accession>
<dbReference type="Proteomes" id="UP000076532">
    <property type="component" value="Unassembled WGS sequence"/>
</dbReference>
<proteinExistence type="predicted"/>
<dbReference type="AlphaFoldDB" id="A0A166H8U6"/>
<protein>
    <submittedName>
        <fullName evidence="2">Uncharacterized protein</fullName>
    </submittedName>
</protein>
<sequence length="68" mass="7666">MKPERSPRAGCINFKSLRHTRSLPPIPVTSPPYSPSPRSSPPRSTLRSHPLRTHRQISSPALRTRILC</sequence>
<reference evidence="2 3" key="1">
    <citation type="journal article" date="2016" name="Mol. Biol. Evol.">
        <title>Comparative Genomics of Early-Diverging Mushroom-Forming Fungi Provides Insights into the Origins of Lignocellulose Decay Capabilities.</title>
        <authorList>
            <person name="Nagy L.G."/>
            <person name="Riley R."/>
            <person name="Tritt A."/>
            <person name="Adam C."/>
            <person name="Daum C."/>
            <person name="Floudas D."/>
            <person name="Sun H."/>
            <person name="Yadav J.S."/>
            <person name="Pangilinan J."/>
            <person name="Larsson K.H."/>
            <person name="Matsuura K."/>
            <person name="Barry K."/>
            <person name="Labutti K."/>
            <person name="Kuo R."/>
            <person name="Ohm R.A."/>
            <person name="Bhattacharya S.S."/>
            <person name="Shirouzu T."/>
            <person name="Yoshinaga Y."/>
            <person name="Martin F.M."/>
            <person name="Grigoriev I.V."/>
            <person name="Hibbett D.S."/>
        </authorList>
    </citation>
    <scope>NUCLEOTIDE SEQUENCE [LARGE SCALE GENOMIC DNA]</scope>
    <source>
        <strain evidence="2 3">CBS 109695</strain>
    </source>
</reference>
<gene>
    <name evidence="2" type="ORF">FIBSPDRAFT_1046104</name>
</gene>